<dbReference type="InterPro" id="IPR027417">
    <property type="entry name" value="P-loop_NTPase"/>
</dbReference>
<comment type="caution">
    <text evidence="6">The sequence shown here is derived from an EMBL/GenBank/DDBJ whole genome shotgun (WGS) entry which is preliminary data.</text>
</comment>
<dbReference type="Pfam" id="PF00005">
    <property type="entry name" value="ABC_tran"/>
    <property type="match status" value="1"/>
</dbReference>
<dbReference type="Proteomes" id="UP001145072">
    <property type="component" value="Unassembled WGS sequence"/>
</dbReference>
<keyword evidence="7" id="KW-1185">Reference proteome</keyword>
<dbReference type="AlphaFoldDB" id="A0A9X3WP57"/>
<organism evidence="6 7">
    <name type="scientific">Aquibacillus koreensis</name>
    <dbReference type="NCBI Taxonomy" id="279446"/>
    <lineage>
        <taxon>Bacteria</taxon>
        <taxon>Bacillati</taxon>
        <taxon>Bacillota</taxon>
        <taxon>Bacilli</taxon>
        <taxon>Bacillales</taxon>
        <taxon>Bacillaceae</taxon>
        <taxon>Aquibacillus</taxon>
    </lineage>
</organism>
<keyword evidence="3" id="KW-0547">Nucleotide-binding</keyword>
<dbReference type="SUPFAM" id="SSF52540">
    <property type="entry name" value="P-loop containing nucleoside triphosphate hydrolases"/>
    <property type="match status" value="1"/>
</dbReference>
<dbReference type="GO" id="GO:0016887">
    <property type="term" value="F:ATP hydrolysis activity"/>
    <property type="evidence" value="ECO:0007669"/>
    <property type="project" value="InterPro"/>
</dbReference>
<evidence type="ECO:0000259" key="5">
    <source>
        <dbReference type="PROSITE" id="PS50893"/>
    </source>
</evidence>
<evidence type="ECO:0000256" key="4">
    <source>
        <dbReference type="ARBA" id="ARBA00022840"/>
    </source>
</evidence>
<evidence type="ECO:0000256" key="1">
    <source>
        <dbReference type="ARBA" id="ARBA00005417"/>
    </source>
</evidence>
<dbReference type="RefSeq" id="WP_259866094.1">
    <property type="nucleotide sequence ID" value="NZ_JAMQJZ010000013.1"/>
</dbReference>
<dbReference type="Gene3D" id="3.40.50.300">
    <property type="entry name" value="P-loop containing nucleotide triphosphate hydrolases"/>
    <property type="match status" value="1"/>
</dbReference>
<accession>A0A9X3WP57</accession>
<dbReference type="EMBL" id="JAMQJZ010000013">
    <property type="protein sequence ID" value="MDC3421761.1"/>
    <property type="molecule type" value="Genomic_DNA"/>
</dbReference>
<evidence type="ECO:0000256" key="3">
    <source>
        <dbReference type="ARBA" id="ARBA00022741"/>
    </source>
</evidence>
<name>A0A9X3WP57_9BACI</name>
<evidence type="ECO:0000256" key="2">
    <source>
        <dbReference type="ARBA" id="ARBA00022448"/>
    </source>
</evidence>
<protein>
    <submittedName>
        <fullName evidence="6">ABC transporter ATP-binding protein</fullName>
    </submittedName>
</protein>
<comment type="similarity">
    <text evidence="1">Belongs to the ABC transporter superfamily.</text>
</comment>
<gene>
    <name evidence="6" type="ORF">NC661_15415</name>
</gene>
<dbReference type="InterPro" id="IPR003593">
    <property type="entry name" value="AAA+_ATPase"/>
</dbReference>
<keyword evidence="4 6" id="KW-0067">ATP-binding</keyword>
<dbReference type="GO" id="GO:0005524">
    <property type="term" value="F:ATP binding"/>
    <property type="evidence" value="ECO:0007669"/>
    <property type="project" value="UniProtKB-KW"/>
</dbReference>
<dbReference type="CDD" id="cd03230">
    <property type="entry name" value="ABC_DR_subfamily_A"/>
    <property type="match status" value="1"/>
</dbReference>
<reference evidence="6" key="1">
    <citation type="submission" date="2022-06" db="EMBL/GenBank/DDBJ databases">
        <title>Aquibacillus sp. a new bacterium isolated from soil saline samples.</title>
        <authorList>
            <person name="Galisteo C."/>
            <person name="De La Haba R."/>
            <person name="Sanchez-Porro C."/>
            <person name="Ventosa A."/>
        </authorList>
    </citation>
    <scope>NUCLEOTIDE SEQUENCE</scope>
    <source>
        <strain evidence="6">JCM 12387</strain>
    </source>
</reference>
<dbReference type="PANTHER" id="PTHR43335:SF4">
    <property type="entry name" value="ABC TRANSPORTER, ATP-BINDING PROTEIN"/>
    <property type="match status" value="1"/>
</dbReference>
<sequence length="318" mass="35603">MATSIIELKEITKQYDDQLAVDHLSLSIKKGEIFGLLGPNGAGKSTTILMMLGLSEPTSGTVHVCGLNPTRHPLGVKQKVGYLPDDVGFYQHMTGLENLMYTAALNGMSREAAYKRAMHVLDQVGLVDAATKKNGKYSRGMRQRLGLADVLMKKPDVIILDEPTLGIDPEGIRELLQLIRHLNEQDGITVLLSSHQLHQVQQICDRVGIFVKGKLLAEGNIESLAKQLFFEDTFVVNVFADPIDDSLIQSIHDIHGVNRVEMNHSTMDVYCQEDVTPDIARTIIQHDRALYHINKKNYGLDEIYHRYFEGRELNEATK</sequence>
<dbReference type="SMART" id="SM00382">
    <property type="entry name" value="AAA"/>
    <property type="match status" value="1"/>
</dbReference>
<dbReference type="InterPro" id="IPR003439">
    <property type="entry name" value="ABC_transporter-like_ATP-bd"/>
</dbReference>
<keyword evidence="2" id="KW-0813">Transport</keyword>
<evidence type="ECO:0000313" key="7">
    <source>
        <dbReference type="Proteomes" id="UP001145072"/>
    </source>
</evidence>
<feature type="domain" description="ABC transporter" evidence="5">
    <location>
        <begin position="6"/>
        <end position="237"/>
    </location>
</feature>
<proteinExistence type="inferred from homology"/>
<dbReference type="PANTHER" id="PTHR43335">
    <property type="entry name" value="ABC TRANSPORTER, ATP-BINDING PROTEIN"/>
    <property type="match status" value="1"/>
</dbReference>
<evidence type="ECO:0000313" key="6">
    <source>
        <dbReference type="EMBL" id="MDC3421761.1"/>
    </source>
</evidence>
<dbReference type="PROSITE" id="PS50893">
    <property type="entry name" value="ABC_TRANSPORTER_2"/>
    <property type="match status" value="1"/>
</dbReference>